<dbReference type="RefSeq" id="WP_129132535.1">
    <property type="nucleotide sequence ID" value="NZ_SDHW01000007.1"/>
</dbReference>
<keyword evidence="1" id="KW-0812">Transmembrane</keyword>
<dbReference type="AlphaFoldDB" id="A0A4Q1CEF6"/>
<keyword evidence="1" id="KW-0472">Membrane</keyword>
<protein>
    <submittedName>
        <fullName evidence="2">Uncharacterized protein</fullName>
    </submittedName>
</protein>
<accession>A0A4Q1CEF6</accession>
<dbReference type="Proteomes" id="UP000290204">
    <property type="component" value="Unassembled WGS sequence"/>
</dbReference>
<feature type="transmembrane region" description="Helical" evidence="1">
    <location>
        <begin position="86"/>
        <end position="107"/>
    </location>
</feature>
<dbReference type="EMBL" id="SDHW01000007">
    <property type="protein sequence ID" value="RXK58106.1"/>
    <property type="molecule type" value="Genomic_DNA"/>
</dbReference>
<proteinExistence type="predicted"/>
<keyword evidence="1" id="KW-1133">Transmembrane helix</keyword>
<gene>
    <name evidence="2" type="ORF">ESA94_19030</name>
</gene>
<dbReference type="OrthoDB" id="6658960at2"/>
<evidence type="ECO:0000313" key="2">
    <source>
        <dbReference type="EMBL" id="RXK58106.1"/>
    </source>
</evidence>
<comment type="caution">
    <text evidence="2">The sequence shown here is derived from an EMBL/GenBank/DDBJ whole genome shotgun (WGS) entry which is preliminary data.</text>
</comment>
<dbReference type="InterPro" id="IPR046548">
    <property type="entry name" value="DUF6804"/>
</dbReference>
<sequence length="116" mass="14028">MKNNIFLLLDTVIKFAVAAALIIAAMTKQQYSYYNFLRWFVMIPFIYFCYKSFNQKQMGLFIYFGIVAILFNPFQKFWFQKQIWHIIDFLIVGITIVTIFYDWFLFVKAKSDRPKN</sequence>
<reference evidence="2 3" key="1">
    <citation type="submission" date="2019-01" db="EMBL/GenBank/DDBJ databases">
        <title>Lacibacter sp. strain TTM-7.</title>
        <authorList>
            <person name="Chen W.-M."/>
        </authorList>
    </citation>
    <scope>NUCLEOTIDE SEQUENCE [LARGE SCALE GENOMIC DNA]</scope>
    <source>
        <strain evidence="2 3">TTM-7</strain>
    </source>
</reference>
<name>A0A4Q1CEF6_9BACT</name>
<feature type="transmembrane region" description="Helical" evidence="1">
    <location>
        <begin position="57"/>
        <end position="74"/>
    </location>
</feature>
<organism evidence="2 3">
    <name type="scientific">Lacibacter luteus</name>
    <dbReference type="NCBI Taxonomy" id="2508719"/>
    <lineage>
        <taxon>Bacteria</taxon>
        <taxon>Pseudomonadati</taxon>
        <taxon>Bacteroidota</taxon>
        <taxon>Chitinophagia</taxon>
        <taxon>Chitinophagales</taxon>
        <taxon>Chitinophagaceae</taxon>
        <taxon>Lacibacter</taxon>
    </lineage>
</organism>
<dbReference type="Pfam" id="PF20619">
    <property type="entry name" value="DUF6804"/>
    <property type="match status" value="1"/>
</dbReference>
<keyword evidence="3" id="KW-1185">Reference proteome</keyword>
<feature type="transmembrane region" description="Helical" evidence="1">
    <location>
        <begin position="32"/>
        <end position="50"/>
    </location>
</feature>
<evidence type="ECO:0000313" key="3">
    <source>
        <dbReference type="Proteomes" id="UP000290204"/>
    </source>
</evidence>
<evidence type="ECO:0000256" key="1">
    <source>
        <dbReference type="SAM" id="Phobius"/>
    </source>
</evidence>
<feature type="transmembrane region" description="Helical" evidence="1">
    <location>
        <begin position="7"/>
        <end position="26"/>
    </location>
</feature>